<organism evidence="1 2">
    <name type="scientific">Channa argus</name>
    <name type="common">Northern snakehead</name>
    <name type="synonym">Ophicephalus argus</name>
    <dbReference type="NCBI Taxonomy" id="215402"/>
    <lineage>
        <taxon>Eukaryota</taxon>
        <taxon>Metazoa</taxon>
        <taxon>Chordata</taxon>
        <taxon>Craniata</taxon>
        <taxon>Vertebrata</taxon>
        <taxon>Euteleostomi</taxon>
        <taxon>Actinopterygii</taxon>
        <taxon>Neopterygii</taxon>
        <taxon>Teleostei</taxon>
        <taxon>Neoteleostei</taxon>
        <taxon>Acanthomorphata</taxon>
        <taxon>Anabantaria</taxon>
        <taxon>Anabantiformes</taxon>
        <taxon>Channoidei</taxon>
        <taxon>Channidae</taxon>
        <taxon>Channa</taxon>
    </lineage>
</organism>
<sequence length="67" mass="7620">MKGNQSEPNPQLHVHSSSHFVFPFGRCFCLQDSERPEIEAEPSDRELGNMHVTLTRTLVELPGSEIR</sequence>
<name>A0A6G1QP43_CHAAH</name>
<dbReference type="Proteomes" id="UP000503349">
    <property type="component" value="Chromosome 20"/>
</dbReference>
<reference evidence="1 2" key="1">
    <citation type="submission" date="2019-02" db="EMBL/GenBank/DDBJ databases">
        <title>Opniocepnalus argus genome.</title>
        <authorList>
            <person name="Zhou C."/>
            <person name="Xiao S."/>
        </authorList>
    </citation>
    <scope>NUCLEOTIDE SEQUENCE [LARGE SCALE GENOMIC DNA]</scope>
    <source>
        <strain evidence="1">OARG1902GOOAL</strain>
        <tissue evidence="1">Muscle</tissue>
    </source>
</reference>
<reference evidence="2" key="2">
    <citation type="submission" date="2019-02" db="EMBL/GenBank/DDBJ databases">
        <title>Opniocepnalus argus Var Kimnra genome.</title>
        <authorList>
            <person name="Zhou C."/>
            <person name="Xiao S."/>
        </authorList>
    </citation>
    <scope>NUCLEOTIDE SEQUENCE [LARGE SCALE GENOMIC DNA]</scope>
</reference>
<dbReference type="EMBL" id="CM015731">
    <property type="protein sequence ID" value="KAF3704063.1"/>
    <property type="molecule type" value="Genomic_DNA"/>
</dbReference>
<accession>A0A6G1QP43</accession>
<evidence type="ECO:0000313" key="1">
    <source>
        <dbReference type="EMBL" id="KAF3704063.1"/>
    </source>
</evidence>
<protein>
    <submittedName>
        <fullName evidence="1">Uncharacterized protein</fullName>
    </submittedName>
</protein>
<gene>
    <name evidence="1" type="ORF">EXN66_Car019751</name>
</gene>
<proteinExistence type="predicted"/>
<evidence type="ECO:0000313" key="2">
    <source>
        <dbReference type="Proteomes" id="UP000503349"/>
    </source>
</evidence>
<dbReference type="AlphaFoldDB" id="A0A6G1QP43"/>
<keyword evidence="2" id="KW-1185">Reference proteome</keyword>